<dbReference type="InterPro" id="IPR006935">
    <property type="entry name" value="Helicase/UvrB_N"/>
</dbReference>
<gene>
    <name evidence="3" type="ORF">CTM94_01730</name>
</gene>
<dbReference type="SUPFAM" id="SSF52540">
    <property type="entry name" value="P-loop containing nucleoside triphosphate hydrolases"/>
    <property type="match status" value="1"/>
</dbReference>
<organism evidence="3 4">
    <name type="scientific">Photobacterium leiognathi</name>
    <dbReference type="NCBI Taxonomy" id="553611"/>
    <lineage>
        <taxon>Bacteria</taxon>
        <taxon>Pseudomonadati</taxon>
        <taxon>Pseudomonadota</taxon>
        <taxon>Gammaproteobacteria</taxon>
        <taxon>Vibrionales</taxon>
        <taxon>Vibrionaceae</taxon>
        <taxon>Photobacterium</taxon>
    </lineage>
</organism>
<evidence type="ECO:0000259" key="1">
    <source>
        <dbReference type="Pfam" id="PF00271"/>
    </source>
</evidence>
<feature type="domain" description="Helicase C-terminal" evidence="1">
    <location>
        <begin position="249"/>
        <end position="351"/>
    </location>
</feature>
<name>A0ABX5GLD3_PHOLE</name>
<dbReference type="InterPro" id="IPR050742">
    <property type="entry name" value="Helicase_Restrict-Modif_Enz"/>
</dbReference>
<dbReference type="Gene3D" id="3.40.50.300">
    <property type="entry name" value="P-loop containing nucleotide triphosphate hydrolases"/>
    <property type="match status" value="2"/>
</dbReference>
<dbReference type="Proteomes" id="UP000241566">
    <property type="component" value="Unassembled WGS sequence"/>
</dbReference>
<feature type="domain" description="Helicase/UvrB N-terminal" evidence="2">
    <location>
        <begin position="2"/>
        <end position="154"/>
    </location>
</feature>
<keyword evidence="4" id="KW-1185">Reference proteome</keyword>
<evidence type="ECO:0000313" key="4">
    <source>
        <dbReference type="Proteomes" id="UP000241566"/>
    </source>
</evidence>
<dbReference type="PANTHER" id="PTHR47396">
    <property type="entry name" value="TYPE I RESTRICTION ENZYME ECOKI R PROTEIN"/>
    <property type="match status" value="1"/>
</dbReference>
<dbReference type="RefSeq" id="WP_107229552.1">
    <property type="nucleotide sequence ID" value="NZ_CP131599.1"/>
</dbReference>
<protein>
    <submittedName>
        <fullName evidence="3">Diguanylate cyclase</fullName>
    </submittedName>
</protein>
<comment type="caution">
    <text evidence="3">The sequence shown here is derived from an EMBL/GenBank/DDBJ whole genome shotgun (WGS) entry which is preliminary data.</text>
</comment>
<dbReference type="InterPro" id="IPR001650">
    <property type="entry name" value="Helicase_C-like"/>
</dbReference>
<reference evidence="3 4" key="1">
    <citation type="submission" date="2018-01" db="EMBL/GenBank/DDBJ databases">
        <title>Whole genome sequencing of Histamine producing bacteria.</title>
        <authorList>
            <person name="Butler K."/>
        </authorList>
    </citation>
    <scope>NUCLEOTIDE SEQUENCE [LARGE SCALE GENOMIC DNA]</scope>
    <source>
        <strain evidence="3 4">ATCC 25521</strain>
    </source>
</reference>
<dbReference type="Pfam" id="PF04851">
    <property type="entry name" value="ResIII"/>
    <property type="match status" value="1"/>
</dbReference>
<sequence>MLRLWQSECANKALDKYINGHSHFFCQATPGAGKTIMAADVAKSLLDNDEIDLVLCFSPSSAVAEGIKATFSSYLSCTFSGRLGTLGASYTYQSIKYLDDSFWETLKKYRIFVVFDEIHHCSFDEDGKSNSWGEQVVCKVQRLAKYTLALSGTPWRSDRLPIAMAEYSDPEGMLVCDYQYTLNQAVKDNVCRRPKIVLVDNEGLSIKDESSHSFSSIADLLQHTKASYQSIIHNQAAVIYILKSACIKLCEIRKRTPNAAGLIVAASVSHAKWIQKLLDVELKQTVSIVTYHHQSPMEEIQRFRNDKTQWIVSVGMISEGTDIPRLQVCCHLSAVKTELYFRQVLGRILRVTNSVNQDAWLYTFAESNLVEFAERIEQDIPESCLYIDVEQPVEDIISNTKVKATESSTTTDSGFSSLLIDWEDEVSNSSNSSSEMIYQESERIKLGQYRERVIAAFSKLKYRS</sequence>
<dbReference type="EMBL" id="PYOI01000001">
    <property type="protein sequence ID" value="PSV86550.1"/>
    <property type="molecule type" value="Genomic_DNA"/>
</dbReference>
<evidence type="ECO:0000313" key="3">
    <source>
        <dbReference type="EMBL" id="PSV86550.1"/>
    </source>
</evidence>
<proteinExistence type="predicted"/>
<accession>A0ABX5GLD3</accession>
<evidence type="ECO:0000259" key="2">
    <source>
        <dbReference type="Pfam" id="PF04851"/>
    </source>
</evidence>
<dbReference type="PANTHER" id="PTHR47396:SF1">
    <property type="entry name" value="ATP-DEPENDENT HELICASE IRC3-RELATED"/>
    <property type="match status" value="1"/>
</dbReference>
<dbReference type="Pfam" id="PF00271">
    <property type="entry name" value="Helicase_C"/>
    <property type="match status" value="1"/>
</dbReference>
<dbReference type="InterPro" id="IPR027417">
    <property type="entry name" value="P-loop_NTPase"/>
</dbReference>